<feature type="region of interest" description="Disordered" evidence="2">
    <location>
        <begin position="175"/>
        <end position="288"/>
    </location>
</feature>
<dbReference type="FunFam" id="2.30.30.140:FF:000018">
    <property type="entry name" value="Serine/threonine-protein kinase 31"/>
    <property type="match status" value="3"/>
</dbReference>
<feature type="compositionally biased region" description="Low complexity" evidence="2">
    <location>
        <begin position="86"/>
        <end position="101"/>
    </location>
</feature>
<reference evidence="5" key="1">
    <citation type="submission" date="2021-10" db="EMBL/GenBank/DDBJ databases">
        <title>Tropical sea cucumber genome reveals ecological adaptation and Cuvierian tubules defense mechanism.</title>
        <authorList>
            <person name="Chen T."/>
        </authorList>
    </citation>
    <scope>NUCLEOTIDE SEQUENCE</scope>
    <source>
        <strain evidence="5">Nanhai2018</strain>
        <tissue evidence="5">Muscle</tissue>
    </source>
</reference>
<feature type="compositionally biased region" description="Polar residues" evidence="2">
    <location>
        <begin position="229"/>
        <end position="271"/>
    </location>
</feature>
<evidence type="ECO:0000313" key="5">
    <source>
        <dbReference type="EMBL" id="KAJ8047610.1"/>
    </source>
</evidence>
<feature type="domain" description="Tudor" evidence="4">
    <location>
        <begin position="763"/>
        <end position="829"/>
    </location>
</feature>
<keyword evidence="1" id="KW-0862">Zinc</keyword>
<dbReference type="AlphaFoldDB" id="A0A9Q1HJ32"/>
<evidence type="ECO:0000256" key="1">
    <source>
        <dbReference type="PROSITE-ProRule" id="PRU00723"/>
    </source>
</evidence>
<organism evidence="5 6">
    <name type="scientific">Holothuria leucospilota</name>
    <name type="common">Black long sea cucumber</name>
    <name type="synonym">Mertensiothuria leucospilota</name>
    <dbReference type="NCBI Taxonomy" id="206669"/>
    <lineage>
        <taxon>Eukaryota</taxon>
        <taxon>Metazoa</taxon>
        <taxon>Echinodermata</taxon>
        <taxon>Eleutherozoa</taxon>
        <taxon>Echinozoa</taxon>
        <taxon>Holothuroidea</taxon>
        <taxon>Aspidochirotacea</taxon>
        <taxon>Aspidochirotida</taxon>
        <taxon>Holothuriidae</taxon>
        <taxon>Holothuria</taxon>
    </lineage>
</organism>
<dbReference type="Gene3D" id="2.30.30.140">
    <property type="match status" value="3"/>
</dbReference>
<keyword evidence="1" id="KW-0863">Zinc-finger</keyword>
<feature type="region of interest" description="Disordered" evidence="2">
    <location>
        <begin position="647"/>
        <end position="684"/>
    </location>
</feature>
<dbReference type="InterPro" id="IPR000571">
    <property type="entry name" value="Znf_CCCH"/>
</dbReference>
<dbReference type="Gene3D" id="2.40.50.90">
    <property type="match status" value="3"/>
</dbReference>
<feature type="domain" description="C3H1-type" evidence="3">
    <location>
        <begin position="998"/>
        <end position="1026"/>
    </location>
</feature>
<comment type="caution">
    <text evidence="5">The sequence shown here is derived from an EMBL/GenBank/DDBJ whole genome shotgun (WGS) entry which is preliminary data.</text>
</comment>
<keyword evidence="1" id="KW-0479">Metal-binding</keyword>
<feature type="zinc finger region" description="C3H1-type" evidence="1">
    <location>
        <begin position="998"/>
        <end position="1026"/>
    </location>
</feature>
<dbReference type="GO" id="GO:0008270">
    <property type="term" value="F:zinc ion binding"/>
    <property type="evidence" value="ECO:0007669"/>
    <property type="project" value="UniProtKB-KW"/>
</dbReference>
<sequence>MASQNERYQKMLRDKMSLLGHEKTVVQDHVSSLMKEVDKATESCEKFMKISLTSKKFMKRFQEANSAMDTALTTLIKVSNLFASLNDESNSSSESDSPSETEGSKAKAAPVQETNTSADHIQRNAEKIDENARVTESANKAVDELKMTEKLDEKAEEVQRELISKVQSYLAGVEEANIGQPPQRPEPSPPVQKTLSQNQLNHTQAVPSSSANLRRPNSSSVPGPPRARTLSNISGSTGKPYQTPITVDTQTLPSIHSNALQGPLSHRTTQQSVSSGSPPFSSIPSSPNPSLSSLAWSEGVAIQPLVRTTSLTSLRPGDQLEVIISHVVSPSMFWIQDTQSGVVQLMTDIRNFYSQRNISIPIPNPHRGLICCAQFSQDLCWYRAQITGVHHPHPTNAARGILVDVFYIDYGNSETISAYSIRSLHRKFSETPPQAMCCSLAEVMPPRKNGQWLETETSFFTAVTFEKVMQAVVVQPKPQPGSPFPSISLSFSERKELEEGIFSLRVINIAELLVTKGLAKSTKVQTSAPSAVPVSGSKAIPSAVPVTSPVTNPSTMPVTTPVANPSTVPVSSSMTVPSTVPVTAPVTNLSKVPVTAHVTVPSTVPVSAPMTTPPTMPVTAPMAVPTEKKNKDGGSSAKNDGIVTDTIVQKEGDNASVKSKSSIKSKTSGKSKSMTCSDLDGCSTSEQDPITKAKSWKREIPFLEELPVNNGKLLVAMSYIVHPNEFYVHLITPDAIEIDKLTQGLQEFYNKATNLAKLEDTRTLGVGDYCCAKFERDKSWYRGKILEIKSLGPKGGRKWDFLVFYVDYGNTEWVLETNVKPLADTFFDLPAQALKCSLAHIHPRPPVNKKSTEAKWSDHATKTLTRLTDFQTRLHGFVVKLPEDKSKAVELNLSIITSDMEVFINQELVNLDLAASDILKKENEEDKELEIASTKWLKHHYSEGGYMDSDEGHPESPSSLMDILEKLDPMAIHFNAEINSYGFDRDDPEMATMGYKSTLDKKVCYYHVSGKGCYRGDNCKYEHPDPADVRETVECFCTNNVVELLPEESIVCVMVTAVYSPIHFWVQFTFGPRPLDQLKIDCSKSLERPWEDGETLESLNESMNEICKKNNPKTHDMILPAQGEIVLARYSKDKRWYRSRVTFADEEKIEVFHVDYGTSEWVSKKDLQPALPQFLHLPFQAVQCRLDGLEDSQEIKEEKFNARKYFEQVATGRPVLAHIMARNCDNLLYVELYNTSSEEDIFINQELIKKGFYKATAKEEKNG</sequence>
<dbReference type="EMBL" id="JAIZAY010000002">
    <property type="protein sequence ID" value="KAJ8047610.1"/>
    <property type="molecule type" value="Genomic_DNA"/>
</dbReference>
<feature type="compositionally biased region" description="Polar residues" evidence="2">
    <location>
        <begin position="193"/>
        <end position="221"/>
    </location>
</feature>
<feature type="compositionally biased region" description="Low complexity" evidence="2">
    <location>
        <begin position="272"/>
        <end position="288"/>
    </location>
</feature>
<evidence type="ECO:0000259" key="4">
    <source>
        <dbReference type="PROSITE" id="PS50304"/>
    </source>
</evidence>
<name>A0A9Q1HJ32_HOLLE</name>
<feature type="domain" description="Tudor" evidence="4">
    <location>
        <begin position="1119"/>
        <end position="1177"/>
    </location>
</feature>
<dbReference type="InterPro" id="IPR002999">
    <property type="entry name" value="Tudor"/>
</dbReference>
<dbReference type="PANTHER" id="PTHR22948:SF76">
    <property type="entry name" value="FI20010P1-RELATED"/>
    <property type="match status" value="1"/>
</dbReference>
<accession>A0A9Q1HJ32</accession>
<dbReference type="Proteomes" id="UP001152320">
    <property type="component" value="Chromosome 2"/>
</dbReference>
<feature type="region of interest" description="Disordered" evidence="2">
    <location>
        <begin position="86"/>
        <end position="119"/>
    </location>
</feature>
<evidence type="ECO:0000313" key="6">
    <source>
        <dbReference type="Proteomes" id="UP001152320"/>
    </source>
</evidence>
<dbReference type="PROSITE" id="PS50103">
    <property type="entry name" value="ZF_C3H1"/>
    <property type="match status" value="1"/>
</dbReference>
<gene>
    <name evidence="5" type="ORF">HOLleu_06651</name>
</gene>
<dbReference type="InterPro" id="IPR050621">
    <property type="entry name" value="Tudor_domain_containing"/>
</dbReference>
<dbReference type="InterPro" id="IPR035437">
    <property type="entry name" value="SNase_OB-fold_sf"/>
</dbReference>
<dbReference type="PANTHER" id="PTHR22948">
    <property type="entry name" value="TUDOR DOMAIN CONTAINING PROTEIN"/>
    <property type="match status" value="1"/>
</dbReference>
<dbReference type="PROSITE" id="PS50304">
    <property type="entry name" value="TUDOR"/>
    <property type="match status" value="3"/>
</dbReference>
<dbReference type="OrthoDB" id="10069557at2759"/>
<evidence type="ECO:0000256" key="2">
    <source>
        <dbReference type="SAM" id="MobiDB-lite"/>
    </source>
</evidence>
<dbReference type="SMART" id="SM00333">
    <property type="entry name" value="TUDOR"/>
    <property type="match status" value="3"/>
</dbReference>
<proteinExistence type="predicted"/>
<dbReference type="SUPFAM" id="SSF63748">
    <property type="entry name" value="Tudor/PWWP/MBT"/>
    <property type="match status" value="3"/>
</dbReference>
<feature type="domain" description="Tudor" evidence="4">
    <location>
        <begin position="364"/>
        <end position="431"/>
    </location>
</feature>
<dbReference type="Pfam" id="PF00567">
    <property type="entry name" value="TUDOR"/>
    <property type="match status" value="3"/>
</dbReference>
<keyword evidence="6" id="KW-1185">Reference proteome</keyword>
<evidence type="ECO:0000259" key="3">
    <source>
        <dbReference type="PROSITE" id="PS50103"/>
    </source>
</evidence>
<protein>
    <submittedName>
        <fullName evidence="5">Tudor domain-containing protein 15</fullName>
    </submittedName>
</protein>